<sequence length="136" mass="15396">MTGLGLDDLFRELRYHKWTLWLFGRRDAPKLYAATLQWNTCTDVLIIRSEERATAYRTLRFPNADPFRPTVVAWQYGADALWALRAVLTIGAPGRADAPRQVLVPAPDAQVPLELGWPVTIRPTGLVQDPTPKTVW</sequence>
<evidence type="ECO:0000313" key="1">
    <source>
        <dbReference type="EMBL" id="SFQ17353.1"/>
    </source>
</evidence>
<accession>A0A1I5WC94</accession>
<dbReference type="EMBL" id="FOWC01000009">
    <property type="protein sequence ID" value="SFQ17353.1"/>
    <property type="molecule type" value="Genomic_DNA"/>
</dbReference>
<dbReference type="STRING" id="112413.SAMN05421854_109158"/>
<protein>
    <submittedName>
        <fullName evidence="1">Uncharacterized protein</fullName>
    </submittedName>
</protein>
<dbReference type="Proteomes" id="UP000199137">
    <property type="component" value="Unassembled WGS sequence"/>
</dbReference>
<proteinExistence type="predicted"/>
<reference evidence="1 2" key="1">
    <citation type="submission" date="2016-10" db="EMBL/GenBank/DDBJ databases">
        <authorList>
            <person name="de Groot N.N."/>
        </authorList>
    </citation>
    <scope>NUCLEOTIDE SEQUENCE [LARGE SCALE GENOMIC DNA]</scope>
    <source>
        <strain evidence="1 2">DSM 44637</strain>
    </source>
</reference>
<gene>
    <name evidence="1" type="ORF">SAMN05421854_109158</name>
</gene>
<name>A0A1I5WC94_9PSEU</name>
<organism evidence="1 2">
    <name type="scientific">Amycolatopsis rubida</name>
    <dbReference type="NCBI Taxonomy" id="112413"/>
    <lineage>
        <taxon>Bacteria</taxon>
        <taxon>Bacillati</taxon>
        <taxon>Actinomycetota</taxon>
        <taxon>Actinomycetes</taxon>
        <taxon>Pseudonocardiales</taxon>
        <taxon>Pseudonocardiaceae</taxon>
        <taxon>Amycolatopsis</taxon>
    </lineage>
</organism>
<dbReference type="RefSeq" id="WP_244287334.1">
    <property type="nucleotide sequence ID" value="NZ_FOWC01000009.1"/>
</dbReference>
<evidence type="ECO:0000313" key="2">
    <source>
        <dbReference type="Proteomes" id="UP000199137"/>
    </source>
</evidence>
<dbReference type="AlphaFoldDB" id="A0A1I5WC94"/>